<proteinExistence type="predicted"/>
<name>A0A6I3XBW7_9BURK</name>
<organism evidence="1 2">
    <name type="scientific">Pseudoduganella dura</name>
    <dbReference type="NCBI Taxonomy" id="321982"/>
    <lineage>
        <taxon>Bacteria</taxon>
        <taxon>Pseudomonadati</taxon>
        <taxon>Pseudomonadota</taxon>
        <taxon>Betaproteobacteria</taxon>
        <taxon>Burkholderiales</taxon>
        <taxon>Oxalobacteraceae</taxon>
        <taxon>Telluria group</taxon>
        <taxon>Pseudoduganella</taxon>
    </lineage>
</organism>
<dbReference type="RefSeq" id="WP_155709858.1">
    <property type="nucleotide sequence ID" value="NZ_BMWU01000002.1"/>
</dbReference>
<protein>
    <submittedName>
        <fullName evidence="1">Uncharacterized protein</fullName>
    </submittedName>
</protein>
<accession>A0A6I3XBW7</accession>
<dbReference type="EMBL" id="WNWM01000002">
    <property type="protein sequence ID" value="MUI14129.1"/>
    <property type="molecule type" value="Genomic_DNA"/>
</dbReference>
<evidence type="ECO:0000313" key="2">
    <source>
        <dbReference type="Proteomes" id="UP000431684"/>
    </source>
</evidence>
<reference evidence="1 2" key="1">
    <citation type="submission" date="2019-11" db="EMBL/GenBank/DDBJ databases">
        <title>Draft Genome Sequences of Six Type Strains of the Genus Massilia.</title>
        <authorList>
            <person name="Miess H."/>
            <person name="Frediansyah A."/>
            <person name="Goeker M."/>
            <person name="Gross H."/>
        </authorList>
    </citation>
    <scope>NUCLEOTIDE SEQUENCE [LARGE SCALE GENOMIC DNA]</scope>
    <source>
        <strain evidence="1 2">DSM 17513</strain>
    </source>
</reference>
<comment type="caution">
    <text evidence="1">The sequence shown here is derived from an EMBL/GenBank/DDBJ whole genome shotgun (WGS) entry which is preliminary data.</text>
</comment>
<sequence>MERLLVDFVGPIKLAVEVLHYRSPVLTVDDARRLSILYSDERRWHHRMLNRLLHKLVDFTD</sequence>
<evidence type="ECO:0000313" key="1">
    <source>
        <dbReference type="EMBL" id="MUI14129.1"/>
    </source>
</evidence>
<dbReference type="Proteomes" id="UP000431684">
    <property type="component" value="Unassembled WGS sequence"/>
</dbReference>
<keyword evidence="2" id="KW-1185">Reference proteome</keyword>
<gene>
    <name evidence="1" type="ORF">GJV26_16935</name>
</gene>
<dbReference type="AlphaFoldDB" id="A0A6I3XBW7"/>